<sequence>MAIRKQYSKESLINRYWVRIQEQVFPKIYYR</sequence>
<proteinExistence type="predicted"/>
<reference evidence="1 2" key="1">
    <citation type="submission" date="2016-10" db="EMBL/GenBank/DDBJ databases">
        <authorList>
            <person name="de Groot N.N."/>
        </authorList>
    </citation>
    <scope>NUCLEOTIDE SEQUENCE [LARGE SCALE GENOMIC DNA]</scope>
    <source>
        <strain evidence="1 2">Nm22</strain>
    </source>
</reference>
<dbReference type="EMBL" id="FOCP01000010">
    <property type="protein sequence ID" value="SEN19805.1"/>
    <property type="molecule type" value="Genomic_DNA"/>
</dbReference>
<name>A0A1H8EJZ0_9PROT</name>
<dbReference type="AlphaFoldDB" id="A0A1H8EJZ0"/>
<evidence type="ECO:0000313" key="2">
    <source>
        <dbReference type="Proteomes" id="UP000199459"/>
    </source>
</evidence>
<protein>
    <submittedName>
        <fullName evidence="1">Uncharacterized protein</fullName>
    </submittedName>
</protein>
<evidence type="ECO:0000313" key="1">
    <source>
        <dbReference type="EMBL" id="SEN19805.1"/>
    </source>
</evidence>
<gene>
    <name evidence="1" type="ORF">SAMN05216325_1104</name>
</gene>
<dbReference type="Proteomes" id="UP000199459">
    <property type="component" value="Unassembled WGS sequence"/>
</dbReference>
<organism evidence="1 2">
    <name type="scientific">Nitrosomonas marina</name>
    <dbReference type="NCBI Taxonomy" id="917"/>
    <lineage>
        <taxon>Bacteria</taxon>
        <taxon>Pseudomonadati</taxon>
        <taxon>Pseudomonadota</taxon>
        <taxon>Betaproteobacteria</taxon>
        <taxon>Nitrosomonadales</taxon>
        <taxon>Nitrosomonadaceae</taxon>
        <taxon>Nitrosomonas</taxon>
    </lineage>
</organism>
<accession>A0A1H8EJZ0</accession>